<protein>
    <recommendedName>
        <fullName evidence="9">Xylulose kinase</fullName>
        <shortName evidence="9">Xylulokinase</shortName>
        <ecNumber evidence="9">2.7.1.17</ecNumber>
    </recommendedName>
</protein>
<dbReference type="Pfam" id="PF00370">
    <property type="entry name" value="FGGY_N"/>
    <property type="match status" value="1"/>
</dbReference>
<accession>A0A3G2R397</accession>
<evidence type="ECO:0000256" key="8">
    <source>
        <dbReference type="RuleBase" id="RU003733"/>
    </source>
</evidence>
<evidence type="ECO:0000313" key="12">
    <source>
        <dbReference type="EMBL" id="AYO29795.1"/>
    </source>
</evidence>
<dbReference type="InterPro" id="IPR018484">
    <property type="entry name" value="FGGY_N"/>
</dbReference>
<dbReference type="PROSITE" id="PS00933">
    <property type="entry name" value="FGGY_KINASES_1"/>
    <property type="match status" value="1"/>
</dbReference>
<dbReference type="CDD" id="cd07805">
    <property type="entry name" value="ASKHA_NBD_FGGY_CvXK-like"/>
    <property type="match status" value="1"/>
</dbReference>
<dbReference type="GO" id="GO:0005997">
    <property type="term" value="P:xylulose metabolic process"/>
    <property type="evidence" value="ECO:0007669"/>
    <property type="project" value="InterPro"/>
</dbReference>
<reference evidence="12 13" key="1">
    <citation type="submission" date="2018-10" db="EMBL/GenBank/DDBJ databases">
        <authorList>
            <person name="Zhang X."/>
        </authorList>
    </citation>
    <scope>NUCLEOTIDE SEQUENCE [LARGE SCALE GENOMIC DNA]</scope>
    <source>
        <strain evidence="12 13">SK-G1</strain>
    </source>
</reference>
<dbReference type="GO" id="GO:0042732">
    <property type="term" value="P:D-xylose metabolic process"/>
    <property type="evidence" value="ECO:0007669"/>
    <property type="project" value="UniProtKB-KW"/>
</dbReference>
<dbReference type="InterPro" id="IPR050406">
    <property type="entry name" value="FGGY_Carb_Kinase"/>
</dbReference>
<dbReference type="Gene3D" id="3.30.420.40">
    <property type="match status" value="2"/>
</dbReference>
<dbReference type="InterPro" id="IPR018485">
    <property type="entry name" value="FGGY_C"/>
</dbReference>
<comment type="catalytic activity">
    <reaction evidence="9">
        <text>D-xylulose + ATP = D-xylulose 5-phosphate + ADP + H(+)</text>
        <dbReference type="Rhea" id="RHEA:10964"/>
        <dbReference type="ChEBI" id="CHEBI:15378"/>
        <dbReference type="ChEBI" id="CHEBI:17140"/>
        <dbReference type="ChEBI" id="CHEBI:30616"/>
        <dbReference type="ChEBI" id="CHEBI:57737"/>
        <dbReference type="ChEBI" id="CHEBI:456216"/>
        <dbReference type="EC" id="2.7.1.17"/>
    </reaction>
</comment>
<dbReference type="SUPFAM" id="SSF53067">
    <property type="entry name" value="Actin-like ATPase domain"/>
    <property type="match status" value="2"/>
</dbReference>
<organism evidence="12 13">
    <name type="scientific">Biomaibacter acetigenes</name>
    <dbReference type="NCBI Taxonomy" id="2316383"/>
    <lineage>
        <taxon>Bacteria</taxon>
        <taxon>Bacillati</taxon>
        <taxon>Bacillota</taxon>
        <taxon>Clostridia</taxon>
        <taxon>Thermosediminibacterales</taxon>
        <taxon>Tepidanaerobacteraceae</taxon>
        <taxon>Biomaibacter</taxon>
    </lineage>
</organism>
<keyword evidence="13" id="KW-1185">Reference proteome</keyword>
<comment type="similarity">
    <text evidence="1 8">Belongs to the FGGY kinase family.</text>
</comment>
<evidence type="ECO:0000256" key="4">
    <source>
        <dbReference type="ARBA" id="ARBA00022741"/>
    </source>
</evidence>
<keyword evidence="5 8" id="KW-0418">Kinase</keyword>
<dbReference type="InterPro" id="IPR043129">
    <property type="entry name" value="ATPase_NBD"/>
</dbReference>
<keyword evidence="2 9" id="KW-0859">Xylose metabolism</keyword>
<evidence type="ECO:0000256" key="1">
    <source>
        <dbReference type="ARBA" id="ARBA00009156"/>
    </source>
</evidence>
<dbReference type="AlphaFoldDB" id="A0A3G2R397"/>
<dbReference type="RefSeq" id="WP_122014157.1">
    <property type="nucleotide sequence ID" value="NZ_CP033169.1"/>
</dbReference>
<keyword evidence="4 9" id="KW-0547">Nucleotide-binding</keyword>
<evidence type="ECO:0000256" key="5">
    <source>
        <dbReference type="ARBA" id="ARBA00022777"/>
    </source>
</evidence>
<dbReference type="PIRSF" id="PIRSF000538">
    <property type="entry name" value="GlpK"/>
    <property type="match status" value="1"/>
</dbReference>
<dbReference type="Proteomes" id="UP000280960">
    <property type="component" value="Chromosome"/>
</dbReference>
<evidence type="ECO:0000256" key="3">
    <source>
        <dbReference type="ARBA" id="ARBA00022679"/>
    </source>
</evidence>
<evidence type="ECO:0000256" key="6">
    <source>
        <dbReference type="ARBA" id="ARBA00022840"/>
    </source>
</evidence>
<dbReference type="PROSITE" id="PS00445">
    <property type="entry name" value="FGGY_KINASES_2"/>
    <property type="match status" value="1"/>
</dbReference>
<evidence type="ECO:0000259" key="10">
    <source>
        <dbReference type="Pfam" id="PF00370"/>
    </source>
</evidence>
<dbReference type="InterPro" id="IPR006000">
    <property type="entry name" value="Xylulokinase"/>
</dbReference>
<evidence type="ECO:0000256" key="9">
    <source>
        <dbReference type="RuleBase" id="RU364073"/>
    </source>
</evidence>
<sequence length="505" mass="56162">MPKYLLAHDLGTSGNKATLYTTDGELVASRTYPYDTKYFNANWAEQNPDDWWQAVCISTGQLIRGIDPSQIACVSFSAQMMGCLCVDRQGRPLRNSIIYSDQRAVKETDKILQHIDAMDFYKIVGHRASPSYSLEKLMWIKNNEPDIYKNTYKMLNAKDYIAFKLTGKMVTDYTDASGTNAFDLNTYKWSDKIIDIAGIDEDKLPEARESTFVVGEITKEAAEETGLKEGTPVVIGAGDGMCASVGAGCIKPGIAYNYVGSSSWIGITSEKPVYDVKMRTMTWAHAVPGYVNPIGTMQTAGTSYSWLKNEICKIETKEALEKGVSPYEIINDEIEKSPPGARGILFLPYLLGERTPHWNPNARGAFIGITVGHKREDLLRAVMEGVTYNLNTIVNIFKNYVPIDSMIVIGGGAKGKVWRQMMADIYGVKILKPNYLEEATSMGAAVIGGIGVGEFKSFDAINKFIKIESEHDPDPSKREIYNKTYQVFLHSYDALTGIYEELARL</sequence>
<keyword evidence="6 9" id="KW-0067">ATP-binding</keyword>
<dbReference type="GO" id="GO:0004856">
    <property type="term" value="F:D-xylulokinase activity"/>
    <property type="evidence" value="ECO:0007669"/>
    <property type="project" value="UniProtKB-EC"/>
</dbReference>
<feature type="domain" description="Carbohydrate kinase FGGY C-terminal" evidence="11">
    <location>
        <begin position="256"/>
        <end position="450"/>
    </location>
</feature>
<evidence type="ECO:0000256" key="7">
    <source>
        <dbReference type="ARBA" id="ARBA00023277"/>
    </source>
</evidence>
<keyword evidence="7 9" id="KW-0119">Carbohydrate metabolism</keyword>
<proteinExistence type="inferred from homology"/>
<dbReference type="EMBL" id="CP033169">
    <property type="protein sequence ID" value="AYO29795.1"/>
    <property type="molecule type" value="Genomic_DNA"/>
</dbReference>
<evidence type="ECO:0000313" key="13">
    <source>
        <dbReference type="Proteomes" id="UP000280960"/>
    </source>
</evidence>
<dbReference type="InterPro" id="IPR000577">
    <property type="entry name" value="Carb_kinase_FGGY"/>
</dbReference>
<feature type="domain" description="Carbohydrate kinase FGGY N-terminal" evidence="10">
    <location>
        <begin position="4"/>
        <end position="246"/>
    </location>
</feature>
<dbReference type="EC" id="2.7.1.17" evidence="9"/>
<dbReference type="PANTHER" id="PTHR43095">
    <property type="entry name" value="SUGAR KINASE"/>
    <property type="match status" value="1"/>
</dbReference>
<evidence type="ECO:0000259" key="11">
    <source>
        <dbReference type="Pfam" id="PF02782"/>
    </source>
</evidence>
<name>A0A3G2R397_9FIRM</name>
<dbReference type="Pfam" id="PF02782">
    <property type="entry name" value="FGGY_C"/>
    <property type="match status" value="1"/>
</dbReference>
<dbReference type="InterPro" id="IPR018483">
    <property type="entry name" value="Carb_kinase_FGGY_CS"/>
</dbReference>
<dbReference type="GO" id="GO:0005524">
    <property type="term" value="F:ATP binding"/>
    <property type="evidence" value="ECO:0007669"/>
    <property type="project" value="UniProtKB-KW"/>
</dbReference>
<dbReference type="NCBIfam" id="TIGR01312">
    <property type="entry name" value="XylB"/>
    <property type="match status" value="1"/>
</dbReference>
<keyword evidence="3 8" id="KW-0808">Transferase</keyword>
<evidence type="ECO:0000256" key="2">
    <source>
        <dbReference type="ARBA" id="ARBA00022629"/>
    </source>
</evidence>
<gene>
    <name evidence="9 12" type="primary">xylB</name>
    <name evidence="12" type="ORF">D2962_03480</name>
</gene>
<dbReference type="PANTHER" id="PTHR43095:SF5">
    <property type="entry name" value="XYLULOSE KINASE"/>
    <property type="match status" value="1"/>
</dbReference>
<dbReference type="KEGG" id="bacg:D2962_03480"/>